<sequence length="286" mass="32198">MNLKSLRVTCLILCLGALFVPAHARTVLHNNDPAAKEQYLVGMLQLALQKSGTDFTPKPLDEVLTEAKTISEVEAGSVDVYWGTATKENETRFTPIRIPLAKGLLGYRLFIIKKGEQHKFDHIENLHQLKLLSAGQGRTWGDTKILSNANIPLETSVKYENLFYMLEGGRFDYFPRAAHEPWSEISTYAKLDLTVEKHLMLVYPFAMYFYVNQANAELAEAIETGLETAISDGSFDAYFYSNPLIQSALNDSNLKSRKRIEIDNPFLPEATPLARQELWLDVAAIP</sequence>
<evidence type="ECO:0000259" key="2">
    <source>
        <dbReference type="PROSITE" id="PS50042"/>
    </source>
</evidence>
<keyword evidence="4" id="KW-1185">Reference proteome</keyword>
<proteinExistence type="predicted"/>
<dbReference type="EMBL" id="JAMQGP010000007">
    <property type="protein sequence ID" value="MCM2680873.1"/>
    <property type="molecule type" value="Genomic_DNA"/>
</dbReference>
<accession>A0AA42B8U6</accession>
<evidence type="ECO:0000256" key="1">
    <source>
        <dbReference type="SAM" id="SignalP"/>
    </source>
</evidence>
<evidence type="ECO:0000313" key="4">
    <source>
        <dbReference type="Proteomes" id="UP001165393"/>
    </source>
</evidence>
<protein>
    <submittedName>
        <fullName evidence="3">Diguanylate cyclase</fullName>
    </submittedName>
</protein>
<organism evidence="3 4">
    <name type="scientific">Echinimonas agarilytica</name>
    <dbReference type="NCBI Taxonomy" id="1215918"/>
    <lineage>
        <taxon>Bacteria</taxon>
        <taxon>Pseudomonadati</taxon>
        <taxon>Pseudomonadota</taxon>
        <taxon>Gammaproteobacteria</taxon>
        <taxon>Alteromonadales</taxon>
        <taxon>Echinimonadaceae</taxon>
        <taxon>Echinimonas</taxon>
    </lineage>
</organism>
<dbReference type="InterPro" id="IPR000595">
    <property type="entry name" value="cNMP-bd_dom"/>
</dbReference>
<keyword evidence="1" id="KW-0732">Signal</keyword>
<feature type="chain" id="PRO_5041227954" evidence="1">
    <location>
        <begin position="25"/>
        <end position="286"/>
    </location>
</feature>
<feature type="domain" description="Cyclic nucleotide-binding" evidence="2">
    <location>
        <begin position="100"/>
        <end position="157"/>
    </location>
</feature>
<gene>
    <name evidence="3" type="ORF">NAF29_14550</name>
</gene>
<dbReference type="Gene3D" id="3.40.190.10">
    <property type="entry name" value="Periplasmic binding protein-like II"/>
    <property type="match status" value="2"/>
</dbReference>
<reference evidence="3 4" key="1">
    <citation type="journal article" date="2013" name="Antonie Van Leeuwenhoek">
        <title>Echinimonas agarilytica gen. nov., sp. nov., a new gammaproteobacterium isolated from the sea urchin Strongylocentrotus intermedius.</title>
        <authorList>
            <person name="Nedashkovskaya O.I."/>
            <person name="Stenkova A.M."/>
            <person name="Zhukova N.V."/>
            <person name="Van Trappen S."/>
            <person name="Lee J.S."/>
            <person name="Kim S.B."/>
        </authorList>
    </citation>
    <scope>NUCLEOTIDE SEQUENCE [LARGE SCALE GENOMIC DNA]</scope>
    <source>
        <strain evidence="3 4">KMM 6351</strain>
    </source>
</reference>
<feature type="signal peptide" evidence="1">
    <location>
        <begin position="1"/>
        <end position="24"/>
    </location>
</feature>
<dbReference type="AlphaFoldDB" id="A0AA42B8U6"/>
<dbReference type="Proteomes" id="UP001165393">
    <property type="component" value="Unassembled WGS sequence"/>
</dbReference>
<comment type="caution">
    <text evidence="3">The sequence shown here is derived from an EMBL/GenBank/DDBJ whole genome shotgun (WGS) entry which is preliminary data.</text>
</comment>
<evidence type="ECO:0000313" key="3">
    <source>
        <dbReference type="EMBL" id="MCM2680873.1"/>
    </source>
</evidence>
<dbReference type="RefSeq" id="WP_251262346.1">
    <property type="nucleotide sequence ID" value="NZ_JAMQGP010000007.1"/>
</dbReference>
<name>A0AA42B8U6_9GAMM</name>
<dbReference type="PROSITE" id="PS50042">
    <property type="entry name" value="CNMP_BINDING_3"/>
    <property type="match status" value="1"/>
</dbReference>
<dbReference type="SUPFAM" id="SSF53850">
    <property type="entry name" value="Periplasmic binding protein-like II"/>
    <property type="match status" value="1"/>
</dbReference>